<feature type="chain" id="PRO_5038637901" evidence="1">
    <location>
        <begin position="31"/>
        <end position="581"/>
    </location>
</feature>
<name>F8FI98_PAEMK</name>
<organism evidence="2 3">
    <name type="scientific">Paenibacillus mucilaginosus (strain KNP414)</name>
    <dbReference type="NCBI Taxonomy" id="1036673"/>
    <lineage>
        <taxon>Bacteria</taxon>
        <taxon>Bacillati</taxon>
        <taxon>Bacillota</taxon>
        <taxon>Bacilli</taxon>
        <taxon>Bacillales</taxon>
        <taxon>Paenibacillaceae</taxon>
        <taxon>Paenibacillus</taxon>
    </lineage>
</organism>
<reference evidence="3" key="1">
    <citation type="submission" date="2011-06" db="EMBL/GenBank/DDBJ databases">
        <title>Complete genome sequence of Paenibacillus mucilaginosus KNP414.</title>
        <authorList>
            <person name="Wang J."/>
            <person name="Hu S."/>
            <person name="Hu X."/>
            <person name="Zhang B."/>
            <person name="Dong D."/>
            <person name="Zhang S."/>
            <person name="Zhao K."/>
            <person name="Wu D."/>
        </authorList>
    </citation>
    <scope>NUCLEOTIDE SEQUENCE [LARGE SCALE GENOMIC DNA]</scope>
    <source>
        <strain evidence="3">KNP414</strain>
    </source>
</reference>
<sequence>MTNQSWHYRRWLTAFCAASLLLSAAPSALRAEEAGQGTAEPVRIVQAKALTPTTIQFTLSGKLNSLQPSDFEVQAALGDWNSLNPQLTGAYTVKSASLGTDHEGRSIVTLETEQGLNPDATFTRTPAENPKSVPYLNASYYTGDRTADIQQADNLLTWQMDHGGWYKMGDKYKRAWNGTEAKSDWKAPDGTELGTIDNNATTNEILFLSVMYKETGDERYRDAVLRGFEFLEKLQYASGGWAQVYPSRGNYSDYVTFNDNAMMRVMNVLKMARDRQYPFNSSLLPEESVQKLQASLDRGLDYILKSQIRVNGKLTAWCAQHDPLTYEARGARAYEHPSISGSESIEIIKYLMALPEQTPEVKQAADSALAYFEASKLSGIKYVSADPNNVYFVPDPATDTWYRFYDIATNLPIFSGRDGVIKHNILEIEAERRNGYRWAGSWAQKLLAAVKSTGYYEGRVYMKIAGSASETASGSGLAVGDLERIEDAIRPSLTLVEPGRKTGNHYNVDGSSIVLKGAVSEKAAVQVNGAAASVGKDLGYDSGELALQPGRNEFTVTAVDAAGNPSEPLQVNVVPTGKTGS</sequence>
<dbReference type="InterPro" id="IPR012669">
    <property type="entry name" value="Pectate_lyase"/>
</dbReference>
<dbReference type="Gene3D" id="1.50.10.20">
    <property type="match status" value="1"/>
</dbReference>
<dbReference type="AlphaFoldDB" id="F8FI98"/>
<dbReference type="Pfam" id="PF09492">
    <property type="entry name" value="Pec_lyase"/>
    <property type="match status" value="1"/>
</dbReference>
<gene>
    <name evidence="2" type="ordered locus">KNP414_05477</name>
</gene>
<dbReference type="GO" id="GO:0016829">
    <property type="term" value="F:lyase activity"/>
    <property type="evidence" value="ECO:0007669"/>
    <property type="project" value="UniProtKB-KW"/>
</dbReference>
<evidence type="ECO:0000313" key="2">
    <source>
        <dbReference type="EMBL" id="AEI44001.1"/>
    </source>
</evidence>
<accession>F8FI98</accession>
<evidence type="ECO:0000313" key="3">
    <source>
        <dbReference type="Proteomes" id="UP000006620"/>
    </source>
</evidence>
<dbReference type="Proteomes" id="UP000006620">
    <property type="component" value="Chromosome"/>
</dbReference>
<dbReference type="HOGENOM" id="CLU_469161_0_0_9"/>
<keyword evidence="2" id="KW-0456">Lyase</keyword>
<dbReference type="PATRIC" id="fig|1036673.3.peg.5081"/>
<reference evidence="2 3" key="2">
    <citation type="journal article" date="2013" name="Genome Announc.">
        <title>Genome Sequence of Growth-Improving Paenibacillus mucilaginosus Strain KNP414.</title>
        <authorList>
            <person name="Lu J.J."/>
            <person name="Wang J.F."/>
            <person name="Hu X.F."/>
        </authorList>
    </citation>
    <scope>NUCLEOTIDE SEQUENCE [LARGE SCALE GENOMIC DNA]</scope>
    <source>
        <strain evidence="2 3">KNP414</strain>
    </source>
</reference>
<dbReference type="Gene3D" id="2.60.40.10">
    <property type="entry name" value="Immunoglobulins"/>
    <property type="match status" value="1"/>
</dbReference>
<proteinExistence type="predicted"/>
<feature type="signal peptide" evidence="1">
    <location>
        <begin position="1"/>
        <end position="30"/>
    </location>
</feature>
<dbReference type="InterPro" id="IPR013783">
    <property type="entry name" value="Ig-like_fold"/>
</dbReference>
<dbReference type="EMBL" id="CP002869">
    <property type="protein sequence ID" value="AEI44001.1"/>
    <property type="molecule type" value="Genomic_DNA"/>
</dbReference>
<dbReference type="NCBIfam" id="TIGR02474">
    <property type="entry name" value="pec_lyase"/>
    <property type="match status" value="1"/>
</dbReference>
<protein>
    <submittedName>
        <fullName evidence="2">Pectate lyase P358</fullName>
    </submittedName>
</protein>
<evidence type="ECO:0000256" key="1">
    <source>
        <dbReference type="SAM" id="SignalP"/>
    </source>
</evidence>
<dbReference type="RefSeq" id="WP_013919154.1">
    <property type="nucleotide sequence ID" value="NC_015690.1"/>
</dbReference>
<keyword evidence="1" id="KW-0732">Signal</keyword>
<dbReference type="KEGG" id="pms:KNP414_05477"/>
<dbReference type="SUPFAM" id="SSF81853">
    <property type="entry name" value="Family 10 polysaccharide lyase"/>
    <property type="match status" value="1"/>
</dbReference>